<keyword evidence="2" id="KW-1185">Reference proteome</keyword>
<reference evidence="1" key="1">
    <citation type="journal article" date="2020" name="Fungal Divers.">
        <title>Resolving the Mortierellaceae phylogeny through synthesis of multi-gene phylogenetics and phylogenomics.</title>
        <authorList>
            <person name="Vandepol N."/>
            <person name="Liber J."/>
            <person name="Desiro A."/>
            <person name="Na H."/>
            <person name="Kennedy M."/>
            <person name="Barry K."/>
            <person name="Grigoriev I.V."/>
            <person name="Miller A.N."/>
            <person name="O'Donnell K."/>
            <person name="Stajich J.E."/>
            <person name="Bonito G."/>
        </authorList>
    </citation>
    <scope>NUCLEOTIDE SEQUENCE</scope>
    <source>
        <strain evidence="1">NRRL 6426</strain>
    </source>
</reference>
<dbReference type="AlphaFoldDB" id="A0A9P5RU17"/>
<evidence type="ECO:0000313" key="2">
    <source>
        <dbReference type="Proteomes" id="UP000748756"/>
    </source>
</evidence>
<gene>
    <name evidence="1" type="ORF">BG015_000291</name>
</gene>
<dbReference type="OrthoDB" id="2439141at2759"/>
<organism evidence="1 2">
    <name type="scientific">Linnemannia schmuckeri</name>
    <dbReference type="NCBI Taxonomy" id="64567"/>
    <lineage>
        <taxon>Eukaryota</taxon>
        <taxon>Fungi</taxon>
        <taxon>Fungi incertae sedis</taxon>
        <taxon>Mucoromycota</taxon>
        <taxon>Mortierellomycotina</taxon>
        <taxon>Mortierellomycetes</taxon>
        <taxon>Mortierellales</taxon>
        <taxon>Mortierellaceae</taxon>
        <taxon>Linnemannia</taxon>
    </lineage>
</organism>
<accession>A0A9P5RU17</accession>
<protein>
    <submittedName>
        <fullName evidence="1">Uncharacterized protein</fullName>
    </submittedName>
</protein>
<dbReference type="EMBL" id="JAAAUQ010001043">
    <property type="protein sequence ID" value="KAF9143835.1"/>
    <property type="molecule type" value="Genomic_DNA"/>
</dbReference>
<sequence length="479" mass="53316">MDVSSSQGSQGSDVSEPIMPILDASKKKDPICSLCGKISASSRVLQTHVIEAHDGPLSKRIKPLQCLWCPKVEITSAKALSSHVTDCKSWPVEEDDFDKIDAQLINATGHPATARFVNDIFEQAEVTLPGGEKVYAYLPLGSSKRMGDGTEAYIRPMKRRSDEVITDSKLELALRSHAYCSLVDIENYRVLGDNDPICTVRFSDQGKALSRSLASLLIQSGHEILLCLKVEVYGRRESEDAHNVPRLGEPDGSKSFKVTNQRYENTQMIIIGTVRWNALVTMAVIVTNGKVIVGPHNPWFHPHAASHVWLLKNGIEDLNNNVERHTRSKFDQQSSYELFAAVHPRFLGHCTMPVTLSTLWEFKAKGKAKPWSGIKLASFVFHQLLNLGKMSKSDLALQMVELQVRENSSTEMSADGIVANLKRLLEAMSDEEVKPVSWKVSNELRQLAEKLQSEITIINNTTIAEEVKMLIGFLIKSKI</sequence>
<evidence type="ECO:0000313" key="1">
    <source>
        <dbReference type="EMBL" id="KAF9143835.1"/>
    </source>
</evidence>
<dbReference type="Proteomes" id="UP000748756">
    <property type="component" value="Unassembled WGS sequence"/>
</dbReference>
<name>A0A9P5RU17_9FUNG</name>
<proteinExistence type="predicted"/>
<comment type="caution">
    <text evidence="1">The sequence shown here is derived from an EMBL/GenBank/DDBJ whole genome shotgun (WGS) entry which is preliminary data.</text>
</comment>